<dbReference type="PROSITE" id="PS00770">
    <property type="entry name" value="AA_TRANSFER_CLASS_4"/>
    <property type="match status" value="1"/>
</dbReference>
<comment type="function">
    <text evidence="2">Acts on leucine, isoleucine and valine.</text>
</comment>
<name>A0AA97F9P2_9SPHN</name>
<evidence type="ECO:0000256" key="12">
    <source>
        <dbReference type="ARBA" id="ARBA00048212"/>
    </source>
</evidence>
<dbReference type="NCBIfam" id="NF009897">
    <property type="entry name" value="PRK13357.1"/>
    <property type="match status" value="1"/>
</dbReference>
<evidence type="ECO:0000256" key="10">
    <source>
        <dbReference type="ARBA" id="ARBA00022898"/>
    </source>
</evidence>
<dbReference type="Gene3D" id="3.20.10.10">
    <property type="entry name" value="D-amino Acid Aminotransferase, subunit A, domain 2"/>
    <property type="match status" value="1"/>
</dbReference>
<evidence type="ECO:0000256" key="15">
    <source>
        <dbReference type="PIRSR" id="PIRSR006468-1"/>
    </source>
</evidence>
<evidence type="ECO:0000256" key="11">
    <source>
        <dbReference type="ARBA" id="ARBA00023304"/>
    </source>
</evidence>
<dbReference type="InterPro" id="IPR005786">
    <property type="entry name" value="B_amino_transII"/>
</dbReference>
<evidence type="ECO:0000256" key="7">
    <source>
        <dbReference type="ARBA" id="ARBA00022576"/>
    </source>
</evidence>
<proteinExistence type="inferred from homology"/>
<dbReference type="InterPro" id="IPR018300">
    <property type="entry name" value="Aminotrans_IV_CS"/>
</dbReference>
<keyword evidence="10 17" id="KW-0663">Pyridoxal phosphate</keyword>
<gene>
    <name evidence="20" type="ORF">RB602_05140</name>
</gene>
<dbReference type="GO" id="GO:0008652">
    <property type="term" value="P:amino acid biosynthetic process"/>
    <property type="evidence" value="ECO:0007669"/>
    <property type="project" value="UniProtKB-KW"/>
</dbReference>
<dbReference type="CDD" id="cd01557">
    <property type="entry name" value="BCAT_beta_family"/>
    <property type="match status" value="1"/>
</dbReference>
<dbReference type="Proteomes" id="UP001302429">
    <property type="component" value="Chromosome"/>
</dbReference>
<protein>
    <recommendedName>
        <fullName evidence="18">Branched-chain-amino-acid aminotransferase</fullName>
        <ecNumber evidence="18">2.6.1.42</ecNumber>
    </recommendedName>
</protein>
<dbReference type="AlphaFoldDB" id="A0AA97F9P2"/>
<evidence type="ECO:0000256" key="19">
    <source>
        <dbReference type="RuleBase" id="RU004519"/>
    </source>
</evidence>
<evidence type="ECO:0000256" key="1">
    <source>
        <dbReference type="ARBA" id="ARBA00001933"/>
    </source>
</evidence>
<comment type="pathway">
    <text evidence="4 19">Amino-acid biosynthesis; L-valine biosynthesis; L-valine from pyruvate: step 4/4.</text>
</comment>
<evidence type="ECO:0000313" key="20">
    <source>
        <dbReference type="EMBL" id="WOE76101.1"/>
    </source>
</evidence>
<evidence type="ECO:0000256" key="8">
    <source>
        <dbReference type="ARBA" id="ARBA00022605"/>
    </source>
</evidence>
<comment type="pathway">
    <text evidence="5 19">Amino-acid biosynthesis; L-leucine biosynthesis; L-leucine from 3-methyl-2-oxobutanoate: step 4/4.</text>
</comment>
<comment type="catalytic activity">
    <reaction evidence="14 18">
        <text>L-leucine + 2-oxoglutarate = 4-methyl-2-oxopentanoate + L-glutamate</text>
        <dbReference type="Rhea" id="RHEA:18321"/>
        <dbReference type="ChEBI" id="CHEBI:16810"/>
        <dbReference type="ChEBI" id="CHEBI:17865"/>
        <dbReference type="ChEBI" id="CHEBI:29985"/>
        <dbReference type="ChEBI" id="CHEBI:57427"/>
        <dbReference type="EC" id="2.6.1.42"/>
    </reaction>
</comment>
<comment type="similarity">
    <text evidence="6 16">Belongs to the class-IV pyridoxal-phosphate-dependent aminotransferase family.</text>
</comment>
<sequence>MADTLDFGFHPNPDPMPADERAERLKDPGFGTLFTDHMAMVRYTEGKGWHDAEISARRALSLDPAAAVLHYAQEIFEGMKAYKQADGAIALFRPEENARRFQRSAERMAMPELPEQIFLDSITRLTEVERDWIPPQEGGALYLRPFMFASEAFLGVRPAKEYLYLVIACSVGSYFKADAPAVTIWASQNYSRAAPGGTGAAKCGGNYAASLPAQAEAIEAGCDQVVFLDAAEKRWVEELGGMNLFFVFDNGEVVTPPLTGTILPGITRASLIQLLRDEGLTVREEPYAFEDWRKDSESGRLLETMACGTAAVVTAVGTVKSADGDFTIGTGGPGQITRKMRDRLVNIQRGEAPDPHGWVKHIG</sequence>
<keyword evidence="21" id="KW-1185">Reference proteome</keyword>
<evidence type="ECO:0000256" key="9">
    <source>
        <dbReference type="ARBA" id="ARBA00022679"/>
    </source>
</evidence>
<dbReference type="SUPFAM" id="SSF56752">
    <property type="entry name" value="D-aminoacid aminotransferase-like PLP-dependent enzymes"/>
    <property type="match status" value="1"/>
</dbReference>
<dbReference type="PANTHER" id="PTHR11825:SF44">
    <property type="entry name" value="BRANCHED-CHAIN-AMINO-ACID AMINOTRANSFERASE"/>
    <property type="match status" value="1"/>
</dbReference>
<dbReference type="InterPro" id="IPR033939">
    <property type="entry name" value="BCAT_family"/>
</dbReference>
<dbReference type="Gene3D" id="3.30.470.10">
    <property type="match status" value="1"/>
</dbReference>
<keyword evidence="7 18" id="KW-0032">Aminotransferase</keyword>
<evidence type="ECO:0000256" key="3">
    <source>
        <dbReference type="ARBA" id="ARBA00004824"/>
    </source>
</evidence>
<reference evidence="20 21" key="1">
    <citation type="submission" date="2023-10" db="EMBL/GenBank/DDBJ databases">
        <title>Complete genome sequence of a Sphingomonadaceae bacterium.</title>
        <authorList>
            <person name="Yan C."/>
        </authorList>
    </citation>
    <scope>NUCLEOTIDE SEQUENCE [LARGE SCALE GENOMIC DNA]</scope>
    <source>
        <strain evidence="20 21">SCSIO 66989</strain>
    </source>
</reference>
<dbReference type="PANTHER" id="PTHR11825">
    <property type="entry name" value="SUBGROUP IIII AMINOTRANSFERASE"/>
    <property type="match status" value="1"/>
</dbReference>
<evidence type="ECO:0000256" key="4">
    <source>
        <dbReference type="ARBA" id="ARBA00004931"/>
    </source>
</evidence>
<comment type="catalytic activity">
    <reaction evidence="12 18">
        <text>L-valine + 2-oxoglutarate = 3-methyl-2-oxobutanoate + L-glutamate</text>
        <dbReference type="Rhea" id="RHEA:24813"/>
        <dbReference type="ChEBI" id="CHEBI:11851"/>
        <dbReference type="ChEBI" id="CHEBI:16810"/>
        <dbReference type="ChEBI" id="CHEBI:29985"/>
        <dbReference type="ChEBI" id="CHEBI:57762"/>
        <dbReference type="EC" id="2.6.1.42"/>
    </reaction>
</comment>
<keyword evidence="8 18" id="KW-0028">Amino-acid biosynthesis</keyword>
<accession>A0AA97F9P2</accession>
<keyword evidence="11 18" id="KW-0100">Branched-chain amino acid biosynthesis</keyword>
<evidence type="ECO:0000256" key="16">
    <source>
        <dbReference type="RuleBase" id="RU004106"/>
    </source>
</evidence>
<comment type="catalytic activity">
    <reaction evidence="13 18">
        <text>L-isoleucine + 2-oxoglutarate = (S)-3-methyl-2-oxopentanoate + L-glutamate</text>
        <dbReference type="Rhea" id="RHEA:24801"/>
        <dbReference type="ChEBI" id="CHEBI:16810"/>
        <dbReference type="ChEBI" id="CHEBI:29985"/>
        <dbReference type="ChEBI" id="CHEBI:35146"/>
        <dbReference type="ChEBI" id="CHEBI:58045"/>
        <dbReference type="EC" id="2.6.1.42"/>
    </reaction>
</comment>
<dbReference type="Pfam" id="PF01063">
    <property type="entry name" value="Aminotran_4"/>
    <property type="match status" value="1"/>
</dbReference>
<evidence type="ECO:0000313" key="21">
    <source>
        <dbReference type="Proteomes" id="UP001302429"/>
    </source>
</evidence>
<dbReference type="EC" id="2.6.1.42" evidence="18"/>
<keyword evidence="9 18" id="KW-0808">Transferase</keyword>
<evidence type="ECO:0000256" key="14">
    <source>
        <dbReference type="ARBA" id="ARBA00049229"/>
    </source>
</evidence>
<evidence type="ECO:0000256" key="5">
    <source>
        <dbReference type="ARBA" id="ARBA00005072"/>
    </source>
</evidence>
<evidence type="ECO:0000256" key="17">
    <source>
        <dbReference type="RuleBase" id="RU004516"/>
    </source>
</evidence>
<dbReference type="PIRSF" id="PIRSF006468">
    <property type="entry name" value="BCAT1"/>
    <property type="match status" value="1"/>
</dbReference>
<organism evidence="20 21">
    <name type="scientific">Alterisphingorhabdus coralli</name>
    <dbReference type="NCBI Taxonomy" id="3071408"/>
    <lineage>
        <taxon>Bacteria</taxon>
        <taxon>Pseudomonadati</taxon>
        <taxon>Pseudomonadota</taxon>
        <taxon>Alphaproteobacteria</taxon>
        <taxon>Sphingomonadales</taxon>
        <taxon>Sphingomonadaceae</taxon>
        <taxon>Alterisphingorhabdus (ex Yan et al. 2024)</taxon>
    </lineage>
</organism>
<evidence type="ECO:0000256" key="13">
    <source>
        <dbReference type="ARBA" id="ARBA00048798"/>
    </source>
</evidence>
<comment type="cofactor">
    <cofactor evidence="1 17">
        <name>pyridoxal 5'-phosphate</name>
        <dbReference type="ChEBI" id="CHEBI:597326"/>
    </cofactor>
</comment>
<dbReference type="EMBL" id="CP136594">
    <property type="protein sequence ID" value="WOE76101.1"/>
    <property type="molecule type" value="Genomic_DNA"/>
</dbReference>
<dbReference type="GO" id="GO:0004084">
    <property type="term" value="F:branched-chain-amino-acid transaminase activity"/>
    <property type="evidence" value="ECO:0007669"/>
    <property type="project" value="UniProtKB-EC"/>
</dbReference>
<comment type="pathway">
    <text evidence="3 19">Amino-acid biosynthesis; L-isoleucine biosynthesis; L-isoleucine from 2-oxobutanoate: step 4/4.</text>
</comment>
<evidence type="ECO:0000256" key="2">
    <source>
        <dbReference type="ARBA" id="ARBA00003109"/>
    </source>
</evidence>
<evidence type="ECO:0000256" key="6">
    <source>
        <dbReference type="ARBA" id="ARBA00009320"/>
    </source>
</evidence>
<dbReference type="KEGG" id="acoa:RB602_05140"/>
<evidence type="ECO:0000256" key="18">
    <source>
        <dbReference type="RuleBase" id="RU004517"/>
    </source>
</evidence>
<dbReference type="RefSeq" id="WP_317083559.1">
    <property type="nucleotide sequence ID" value="NZ_CP136594.1"/>
</dbReference>
<dbReference type="NCBIfam" id="TIGR01123">
    <property type="entry name" value="ilvE_II"/>
    <property type="match status" value="1"/>
</dbReference>
<dbReference type="GO" id="GO:0009082">
    <property type="term" value="P:branched-chain amino acid biosynthetic process"/>
    <property type="evidence" value="ECO:0007669"/>
    <property type="project" value="UniProtKB-KW"/>
</dbReference>
<dbReference type="InterPro" id="IPR043132">
    <property type="entry name" value="BCAT-like_C"/>
</dbReference>
<dbReference type="InterPro" id="IPR043131">
    <property type="entry name" value="BCAT-like_N"/>
</dbReference>
<dbReference type="InterPro" id="IPR001544">
    <property type="entry name" value="Aminotrans_IV"/>
</dbReference>
<dbReference type="InterPro" id="IPR036038">
    <property type="entry name" value="Aminotransferase-like"/>
</dbReference>
<feature type="modified residue" description="N6-(pyridoxal phosphate)lysine" evidence="15">
    <location>
        <position position="202"/>
    </location>
</feature>